<dbReference type="AlphaFoldDB" id="A0AAW8EIA9"/>
<dbReference type="GeneID" id="99718004"/>
<evidence type="ECO:0008006" key="3">
    <source>
        <dbReference type="Google" id="ProtNLM"/>
    </source>
</evidence>
<dbReference type="EMBL" id="JAUSRV010000008">
    <property type="protein sequence ID" value="MDP9972279.1"/>
    <property type="molecule type" value="Genomic_DNA"/>
</dbReference>
<reference evidence="1" key="1">
    <citation type="submission" date="2023-07" db="EMBL/GenBank/DDBJ databases">
        <title>Sorghum-associated microbial communities from plants grown in Nebraska, USA.</title>
        <authorList>
            <person name="Schachtman D."/>
        </authorList>
    </citation>
    <scope>NUCLEOTIDE SEQUENCE</scope>
    <source>
        <strain evidence="1">DS3315</strain>
    </source>
</reference>
<proteinExistence type="predicted"/>
<organism evidence="1 2">
    <name type="scientific">Variovorax paradoxus</name>
    <dbReference type="NCBI Taxonomy" id="34073"/>
    <lineage>
        <taxon>Bacteria</taxon>
        <taxon>Pseudomonadati</taxon>
        <taxon>Pseudomonadota</taxon>
        <taxon>Betaproteobacteria</taxon>
        <taxon>Burkholderiales</taxon>
        <taxon>Comamonadaceae</taxon>
        <taxon>Variovorax</taxon>
    </lineage>
</organism>
<gene>
    <name evidence="1" type="ORF">J2W39_003521</name>
</gene>
<accession>A0AAW8EIA9</accession>
<comment type="caution">
    <text evidence="1">The sequence shown here is derived from an EMBL/GenBank/DDBJ whole genome shotgun (WGS) entry which is preliminary data.</text>
</comment>
<sequence length="74" mass="8411">MSGAFVNELPDTFFEVAMLWVHGHTHQSFDYRVHACQVVCNPRGYVNWSGRIENQAFEPGLIIDVPPPEGDQRP</sequence>
<name>A0AAW8EIA9_VARPD</name>
<dbReference type="RefSeq" id="WP_230537776.1">
    <property type="nucleotide sequence ID" value="NZ_CAIGKF010000001.1"/>
</dbReference>
<evidence type="ECO:0000313" key="1">
    <source>
        <dbReference type="EMBL" id="MDP9972279.1"/>
    </source>
</evidence>
<protein>
    <recommendedName>
        <fullName evidence="3">Metallophosphoesterase</fullName>
    </recommendedName>
</protein>
<evidence type="ECO:0000313" key="2">
    <source>
        <dbReference type="Proteomes" id="UP001224845"/>
    </source>
</evidence>
<dbReference type="Proteomes" id="UP001224845">
    <property type="component" value="Unassembled WGS sequence"/>
</dbReference>